<comment type="caution">
    <text evidence="1">The sequence shown here is derived from an EMBL/GenBank/DDBJ whole genome shotgun (WGS) entry which is preliminary data.</text>
</comment>
<dbReference type="RefSeq" id="WP_034924807.1">
    <property type="nucleotide sequence ID" value="NZ_JDSS02000019.1"/>
</dbReference>
<reference evidence="1 2" key="1">
    <citation type="submission" date="2014-07" db="EMBL/GenBank/DDBJ databases">
        <title>Expanding our view of genomic diversity in Candidatus Accumulibacter clades.</title>
        <authorList>
            <person name="Skennerton C.T."/>
            <person name="Barr J.J."/>
            <person name="Slater F.R."/>
            <person name="Bond P.L."/>
            <person name="Tyson G.W."/>
        </authorList>
    </citation>
    <scope>NUCLEOTIDE SEQUENCE [LARGE SCALE GENOMIC DNA]</scope>
    <source>
        <strain evidence="2">SK-01</strain>
    </source>
</reference>
<accession>A0A084Y2I9</accession>
<dbReference type="Proteomes" id="UP000019812">
    <property type="component" value="Unassembled WGS sequence"/>
</dbReference>
<organism evidence="1 2">
    <name type="scientific">Candidatus Accumulibacter vicinus</name>
    <dbReference type="NCBI Taxonomy" id="2954382"/>
    <lineage>
        <taxon>Bacteria</taxon>
        <taxon>Pseudomonadati</taxon>
        <taxon>Pseudomonadota</taxon>
        <taxon>Betaproteobacteria</taxon>
        <taxon>Candidatus Accumulibacter</taxon>
    </lineage>
</organism>
<evidence type="ECO:0000313" key="2">
    <source>
        <dbReference type="Proteomes" id="UP000019812"/>
    </source>
</evidence>
<dbReference type="STRING" id="1457154.CAPSK01_001788"/>
<evidence type="ECO:0000313" key="1">
    <source>
        <dbReference type="EMBL" id="KFB68933.1"/>
    </source>
</evidence>
<dbReference type="AlphaFoldDB" id="A0A084Y2I9"/>
<protein>
    <submittedName>
        <fullName evidence="1">Uncharacterized protein</fullName>
    </submittedName>
</protein>
<proteinExistence type="predicted"/>
<name>A0A084Y2I9_9PROT</name>
<sequence>MALTLSQQTAAEFAARFWARVKAAKLVGDQAEYCRLLHWLTEKLVAGDITDAQARNSFNTAFGRTLTAGQWATLRSSRITPAHDRYAEMLAEGDL</sequence>
<gene>
    <name evidence="1" type="ORF">CAPSK01_001788</name>
</gene>
<dbReference type="EMBL" id="JDSS02000019">
    <property type="protein sequence ID" value="KFB68933.1"/>
    <property type="molecule type" value="Genomic_DNA"/>
</dbReference>